<evidence type="ECO:0000256" key="8">
    <source>
        <dbReference type="ARBA" id="ARBA00023065"/>
    </source>
</evidence>
<dbReference type="PANTHER" id="PTHR11690:SF232">
    <property type="entry name" value="ACID-SENSING ION CHANNEL 1-LIKE"/>
    <property type="match status" value="1"/>
</dbReference>
<evidence type="ECO:0000256" key="2">
    <source>
        <dbReference type="ARBA" id="ARBA00007193"/>
    </source>
</evidence>
<evidence type="ECO:0000256" key="11">
    <source>
        <dbReference type="ARBA" id="ARBA00023201"/>
    </source>
</evidence>
<dbReference type="Proteomes" id="UP001331761">
    <property type="component" value="Unassembled WGS sequence"/>
</dbReference>
<comment type="similarity">
    <text evidence="2 13">Belongs to the amiloride-sensitive sodium channel (TC 1.A.6) family.</text>
</comment>
<evidence type="ECO:0000256" key="13">
    <source>
        <dbReference type="RuleBase" id="RU000679"/>
    </source>
</evidence>
<evidence type="ECO:0000256" key="15">
    <source>
        <dbReference type="SAM" id="Phobius"/>
    </source>
</evidence>
<feature type="region of interest" description="Disordered" evidence="14">
    <location>
        <begin position="23"/>
        <end position="45"/>
    </location>
</feature>
<evidence type="ECO:0000256" key="7">
    <source>
        <dbReference type="ARBA" id="ARBA00023053"/>
    </source>
</evidence>
<sequence>MHYSRHHESVGAFSPSTDLYGFSGNTSKRRTPTVPAFDIPPETTAGEDPKKLSKFYCNCRYLWLRELHGLSTTMMSNSLEEKLFWSFVIVVCGLVSVLNANAFLGNYYDRSTTLITFVPVKQITYPALVFCPKNADGLRYDILFEDFVANVGLVNISTADSVIQYVIAGSGFDNVDVSQWTDAYKVELNTWYDKWRGNRTVLEMFDFIFNQNGYRCDEFFDTCWAGSQVLDCCEVFKPTYVMLRGRCFRLTDNYNQTDVDENSKLSIRLNNVQKGTLSGRKNKTQVVMYMGDAHPEVGIYPRVYLNYHDWNRIRFIQRRLSMLSNNPQCSMAPRDQGKSTCFVYNWLMRVVVNPLNCTVPYFKGMLQYVDDVATCDPLAIVNDYARITSTMLEPYHYESYSEIRLTTPAGFISELGGQSGLFVGCSVMSFVQLILSILSLFVICARKIYVRYFSLALSIDLNAHKNPKDSIPVHDSSQ</sequence>
<dbReference type="Pfam" id="PF00858">
    <property type="entry name" value="ASC"/>
    <property type="match status" value="2"/>
</dbReference>
<keyword evidence="12 13" id="KW-0407">Ion channel</keyword>
<dbReference type="AlphaFoldDB" id="A0AAN8FKV6"/>
<keyword evidence="3 13" id="KW-0813">Transport</keyword>
<evidence type="ECO:0000256" key="1">
    <source>
        <dbReference type="ARBA" id="ARBA00004141"/>
    </source>
</evidence>
<keyword evidence="6 15" id="KW-1133">Transmembrane helix</keyword>
<keyword evidence="10" id="KW-0325">Glycoprotein</keyword>
<evidence type="ECO:0000313" key="16">
    <source>
        <dbReference type="EMBL" id="KAK5978579.1"/>
    </source>
</evidence>
<protein>
    <submittedName>
        <fullName evidence="16">Uncharacterized protein</fullName>
    </submittedName>
</protein>
<proteinExistence type="inferred from homology"/>
<dbReference type="InterPro" id="IPR001873">
    <property type="entry name" value="ENaC"/>
</dbReference>
<keyword evidence="17" id="KW-1185">Reference proteome</keyword>
<keyword evidence="11 13" id="KW-0739">Sodium transport</keyword>
<evidence type="ECO:0000256" key="12">
    <source>
        <dbReference type="ARBA" id="ARBA00023303"/>
    </source>
</evidence>
<evidence type="ECO:0000256" key="10">
    <source>
        <dbReference type="ARBA" id="ARBA00023180"/>
    </source>
</evidence>
<dbReference type="EMBL" id="WIXE01009256">
    <property type="protein sequence ID" value="KAK5978579.1"/>
    <property type="molecule type" value="Genomic_DNA"/>
</dbReference>
<evidence type="ECO:0000256" key="6">
    <source>
        <dbReference type="ARBA" id="ARBA00022989"/>
    </source>
</evidence>
<keyword evidence="9 15" id="KW-0472">Membrane</keyword>
<name>A0AAN8FKV6_TRICO</name>
<dbReference type="Gene3D" id="1.10.287.770">
    <property type="entry name" value="YojJ-like"/>
    <property type="match status" value="1"/>
</dbReference>
<evidence type="ECO:0000256" key="4">
    <source>
        <dbReference type="ARBA" id="ARBA00022461"/>
    </source>
</evidence>
<reference evidence="16 17" key="1">
    <citation type="submission" date="2019-10" db="EMBL/GenBank/DDBJ databases">
        <title>Assembly and Annotation for the nematode Trichostrongylus colubriformis.</title>
        <authorList>
            <person name="Martin J."/>
        </authorList>
    </citation>
    <scope>NUCLEOTIDE SEQUENCE [LARGE SCALE GENOMIC DNA]</scope>
    <source>
        <strain evidence="16">G859</strain>
        <tissue evidence="16">Whole worm</tissue>
    </source>
</reference>
<gene>
    <name evidence="16" type="ORF">GCK32_004970</name>
</gene>
<dbReference type="GO" id="GO:0005886">
    <property type="term" value="C:plasma membrane"/>
    <property type="evidence" value="ECO:0007669"/>
    <property type="project" value="TreeGrafter"/>
</dbReference>
<dbReference type="GO" id="GO:0015280">
    <property type="term" value="F:ligand-gated sodium channel activity"/>
    <property type="evidence" value="ECO:0007669"/>
    <property type="project" value="TreeGrafter"/>
</dbReference>
<keyword evidence="8 13" id="KW-0406">Ion transport</keyword>
<evidence type="ECO:0000313" key="17">
    <source>
        <dbReference type="Proteomes" id="UP001331761"/>
    </source>
</evidence>
<feature type="transmembrane region" description="Helical" evidence="15">
    <location>
        <begin position="421"/>
        <end position="445"/>
    </location>
</feature>
<feature type="transmembrane region" description="Helical" evidence="15">
    <location>
        <begin position="83"/>
        <end position="104"/>
    </location>
</feature>
<evidence type="ECO:0000256" key="9">
    <source>
        <dbReference type="ARBA" id="ARBA00023136"/>
    </source>
</evidence>
<comment type="caution">
    <text evidence="16">The sequence shown here is derived from an EMBL/GenBank/DDBJ whole genome shotgun (WGS) entry which is preliminary data.</text>
</comment>
<evidence type="ECO:0000256" key="3">
    <source>
        <dbReference type="ARBA" id="ARBA00022448"/>
    </source>
</evidence>
<accession>A0AAN8FKV6</accession>
<comment type="subcellular location">
    <subcellularLocation>
        <location evidence="1">Membrane</location>
        <topology evidence="1">Multi-pass membrane protein</topology>
    </subcellularLocation>
</comment>
<evidence type="ECO:0000256" key="5">
    <source>
        <dbReference type="ARBA" id="ARBA00022692"/>
    </source>
</evidence>
<keyword evidence="5 13" id="KW-0812">Transmembrane</keyword>
<keyword evidence="4 13" id="KW-0894">Sodium channel</keyword>
<organism evidence="16 17">
    <name type="scientific">Trichostrongylus colubriformis</name>
    <name type="common">Black scour worm</name>
    <dbReference type="NCBI Taxonomy" id="6319"/>
    <lineage>
        <taxon>Eukaryota</taxon>
        <taxon>Metazoa</taxon>
        <taxon>Ecdysozoa</taxon>
        <taxon>Nematoda</taxon>
        <taxon>Chromadorea</taxon>
        <taxon>Rhabditida</taxon>
        <taxon>Rhabditina</taxon>
        <taxon>Rhabditomorpha</taxon>
        <taxon>Strongyloidea</taxon>
        <taxon>Trichostrongylidae</taxon>
        <taxon>Trichostrongylus</taxon>
    </lineage>
</organism>
<dbReference type="PANTHER" id="PTHR11690">
    <property type="entry name" value="AMILORIDE-SENSITIVE SODIUM CHANNEL-RELATED"/>
    <property type="match status" value="1"/>
</dbReference>
<evidence type="ECO:0000256" key="14">
    <source>
        <dbReference type="SAM" id="MobiDB-lite"/>
    </source>
</evidence>
<keyword evidence="7" id="KW-0915">Sodium</keyword>